<feature type="compositionally biased region" description="Acidic residues" evidence="13">
    <location>
        <begin position="461"/>
        <end position="474"/>
    </location>
</feature>
<dbReference type="Gene3D" id="3.40.50.300">
    <property type="entry name" value="P-loop containing nucleotide triphosphate hydrolases"/>
    <property type="match status" value="1"/>
</dbReference>
<evidence type="ECO:0000256" key="4">
    <source>
        <dbReference type="ARBA" id="ARBA00022448"/>
    </source>
</evidence>
<dbReference type="GO" id="GO:0042760">
    <property type="term" value="P:very long-chain fatty acid catabolic process"/>
    <property type="evidence" value="ECO:0007669"/>
    <property type="project" value="TreeGrafter"/>
</dbReference>
<dbReference type="GO" id="GO:0140359">
    <property type="term" value="F:ABC-type transporter activity"/>
    <property type="evidence" value="ECO:0007669"/>
    <property type="project" value="InterPro"/>
</dbReference>
<keyword evidence="11 14" id="KW-0472">Membrane</keyword>
<evidence type="ECO:0000256" key="12">
    <source>
        <dbReference type="ARBA" id="ARBA00023140"/>
    </source>
</evidence>
<accession>L8GDN5</accession>
<proteinExistence type="inferred from homology"/>
<dbReference type="PANTHER" id="PTHR11384">
    <property type="entry name" value="ATP-BINDING CASSETTE, SUB-FAMILY D MEMBER"/>
    <property type="match status" value="1"/>
</dbReference>
<feature type="domain" description="ABC transporter" evidence="15">
    <location>
        <begin position="508"/>
        <end position="743"/>
    </location>
</feature>
<dbReference type="GO" id="GO:0016887">
    <property type="term" value="F:ATP hydrolysis activity"/>
    <property type="evidence" value="ECO:0007669"/>
    <property type="project" value="InterPro"/>
</dbReference>
<comment type="similarity">
    <text evidence="3">Belongs to the ABC transporter superfamily. ABCD family. Peroxisomal fatty acyl CoA transporter (TC 3.A.1.203) subfamily.</text>
</comment>
<dbReference type="GO" id="GO:0012505">
    <property type="term" value="C:endomembrane system"/>
    <property type="evidence" value="ECO:0007669"/>
    <property type="project" value="UniProtKB-SubCell"/>
</dbReference>
<evidence type="ECO:0000256" key="6">
    <source>
        <dbReference type="ARBA" id="ARBA00022741"/>
    </source>
</evidence>
<dbReference type="OMA" id="VSERTHY"/>
<evidence type="ECO:0000256" key="8">
    <source>
        <dbReference type="ARBA" id="ARBA00022840"/>
    </source>
</evidence>
<keyword evidence="5 14" id="KW-0812">Transmembrane</keyword>
<dbReference type="PROSITE" id="PS50893">
    <property type="entry name" value="ABC_TRANSPORTER_2"/>
    <property type="match status" value="1"/>
</dbReference>
<dbReference type="FunFam" id="3.40.50.300:FF:000800">
    <property type="entry name" value="ATP-binding cassette sub-family D member 1"/>
    <property type="match status" value="1"/>
</dbReference>
<organism evidence="16 17">
    <name type="scientific">Acanthamoeba castellanii (strain ATCC 30010 / Neff)</name>
    <dbReference type="NCBI Taxonomy" id="1257118"/>
    <lineage>
        <taxon>Eukaryota</taxon>
        <taxon>Amoebozoa</taxon>
        <taxon>Discosea</taxon>
        <taxon>Longamoebia</taxon>
        <taxon>Centramoebida</taxon>
        <taxon>Acanthamoebidae</taxon>
        <taxon>Acanthamoeba</taxon>
    </lineage>
</organism>
<dbReference type="InterPro" id="IPR027417">
    <property type="entry name" value="P-loop_NTPase"/>
</dbReference>
<feature type="region of interest" description="Disordered" evidence="13">
    <location>
        <begin position="448"/>
        <end position="498"/>
    </location>
</feature>
<evidence type="ECO:0000256" key="3">
    <source>
        <dbReference type="ARBA" id="ARBA00008575"/>
    </source>
</evidence>
<dbReference type="InterPro" id="IPR003439">
    <property type="entry name" value="ABC_transporter-like_ATP-bd"/>
</dbReference>
<keyword evidence="4" id="KW-0813">Transport</keyword>
<dbReference type="STRING" id="1257118.L8GDN5"/>
<evidence type="ECO:0000256" key="1">
    <source>
        <dbReference type="ARBA" id="ARBA00004127"/>
    </source>
</evidence>
<keyword evidence="8" id="KW-0067">ATP-binding</keyword>
<dbReference type="GO" id="GO:0005524">
    <property type="term" value="F:ATP binding"/>
    <property type="evidence" value="ECO:0007669"/>
    <property type="project" value="UniProtKB-KW"/>
</dbReference>
<dbReference type="RefSeq" id="XP_004333248.1">
    <property type="nucleotide sequence ID" value="XM_004333200.1"/>
</dbReference>
<evidence type="ECO:0000313" key="16">
    <source>
        <dbReference type="EMBL" id="ELR11235.1"/>
    </source>
</evidence>
<feature type="transmembrane region" description="Helical" evidence="14">
    <location>
        <begin position="23"/>
        <end position="41"/>
    </location>
</feature>
<dbReference type="InterPro" id="IPR050835">
    <property type="entry name" value="ABC_transporter_sub-D"/>
</dbReference>
<dbReference type="GO" id="GO:0015910">
    <property type="term" value="P:long-chain fatty acid import into peroxisome"/>
    <property type="evidence" value="ECO:0007669"/>
    <property type="project" value="TreeGrafter"/>
</dbReference>
<dbReference type="InterPro" id="IPR011527">
    <property type="entry name" value="ABC1_TM_dom"/>
</dbReference>
<dbReference type="InterPro" id="IPR017871">
    <property type="entry name" value="ABC_transporter-like_CS"/>
</dbReference>
<dbReference type="PROSITE" id="PS00211">
    <property type="entry name" value="ABC_TRANSPORTER_1"/>
    <property type="match status" value="1"/>
</dbReference>
<evidence type="ECO:0000256" key="11">
    <source>
        <dbReference type="ARBA" id="ARBA00023136"/>
    </source>
</evidence>
<feature type="compositionally biased region" description="Basic and acidic residues" evidence="13">
    <location>
        <begin position="450"/>
        <end position="460"/>
    </location>
</feature>
<protein>
    <submittedName>
        <fullName evidence="16">ATPbinding cassette, sub-family D (ALD), member 1, putative</fullName>
    </submittedName>
</protein>
<evidence type="ECO:0000313" key="17">
    <source>
        <dbReference type="Proteomes" id="UP000011083"/>
    </source>
</evidence>
<feature type="transmembrane region" description="Helical" evidence="14">
    <location>
        <begin position="103"/>
        <end position="124"/>
    </location>
</feature>
<keyword evidence="10 14" id="KW-1133">Transmembrane helix</keyword>
<dbReference type="Pfam" id="PF06472">
    <property type="entry name" value="ABC_membrane_2"/>
    <property type="match status" value="1"/>
</dbReference>
<dbReference type="VEuPathDB" id="AmoebaDB:ACA1_389560"/>
<dbReference type="PANTHER" id="PTHR11384:SF67">
    <property type="entry name" value="ATP-BINDING CASSETTE SUB-FAMILY D MEMBER 1"/>
    <property type="match status" value="1"/>
</dbReference>
<dbReference type="SUPFAM" id="SSF52540">
    <property type="entry name" value="P-loop containing nucleoside triphosphate hydrolases"/>
    <property type="match status" value="1"/>
</dbReference>
<comment type="subcellular location">
    <subcellularLocation>
        <location evidence="1">Endomembrane system</location>
        <topology evidence="1">Multi-pass membrane protein</topology>
    </subcellularLocation>
    <subcellularLocation>
        <location evidence="2">Peroxisome</location>
    </subcellularLocation>
</comment>
<feature type="transmembrane region" description="Helical" evidence="14">
    <location>
        <begin position="136"/>
        <end position="156"/>
    </location>
</feature>
<dbReference type="InterPro" id="IPR036640">
    <property type="entry name" value="ABC1_TM_sf"/>
</dbReference>
<gene>
    <name evidence="16" type="ORF">ACA1_389560</name>
</gene>
<evidence type="ECO:0000256" key="2">
    <source>
        <dbReference type="ARBA" id="ARBA00004275"/>
    </source>
</evidence>
<reference evidence="16 17" key="1">
    <citation type="journal article" date="2013" name="Genome Biol.">
        <title>Genome of Acanthamoeba castellanii highlights extensive lateral gene transfer and early evolution of tyrosine kinase signaling.</title>
        <authorList>
            <person name="Clarke M."/>
            <person name="Lohan A.J."/>
            <person name="Liu B."/>
            <person name="Lagkouvardos I."/>
            <person name="Roy S."/>
            <person name="Zafar N."/>
            <person name="Bertelli C."/>
            <person name="Schilde C."/>
            <person name="Kianianmomeni A."/>
            <person name="Burglin T.R."/>
            <person name="Frech C."/>
            <person name="Turcotte B."/>
            <person name="Kopec K.O."/>
            <person name="Synnott J.M."/>
            <person name="Choo C."/>
            <person name="Paponov I."/>
            <person name="Finkler A."/>
            <person name="Soon Heng Tan C."/>
            <person name="Hutchins A.P."/>
            <person name="Weinmeier T."/>
            <person name="Rattei T."/>
            <person name="Chu J.S."/>
            <person name="Gimenez G."/>
            <person name="Irimia M."/>
            <person name="Rigden D.J."/>
            <person name="Fitzpatrick D.A."/>
            <person name="Lorenzo-Morales J."/>
            <person name="Bateman A."/>
            <person name="Chiu C.H."/>
            <person name="Tang P."/>
            <person name="Hegemann P."/>
            <person name="Fromm H."/>
            <person name="Raoult D."/>
            <person name="Greub G."/>
            <person name="Miranda-Saavedra D."/>
            <person name="Chen N."/>
            <person name="Nash P."/>
            <person name="Ginger M.L."/>
            <person name="Horn M."/>
            <person name="Schaap P."/>
            <person name="Caler L."/>
            <person name="Loftus B."/>
        </authorList>
    </citation>
    <scope>NUCLEOTIDE SEQUENCE [LARGE SCALE GENOMIC DNA]</scope>
    <source>
        <strain evidence="16 17">Neff</strain>
    </source>
</reference>
<evidence type="ECO:0000256" key="5">
    <source>
        <dbReference type="ARBA" id="ARBA00022692"/>
    </source>
</evidence>
<dbReference type="GO" id="GO:0007031">
    <property type="term" value="P:peroxisome organization"/>
    <property type="evidence" value="ECO:0007669"/>
    <property type="project" value="TreeGrafter"/>
</dbReference>
<keyword evidence="17" id="KW-1185">Reference proteome</keyword>
<evidence type="ECO:0000256" key="7">
    <source>
        <dbReference type="ARBA" id="ARBA00022801"/>
    </source>
</evidence>
<evidence type="ECO:0000256" key="9">
    <source>
        <dbReference type="ARBA" id="ARBA00022967"/>
    </source>
</evidence>
<dbReference type="KEGG" id="acan:ACA1_389560"/>
<dbReference type="Proteomes" id="UP000011083">
    <property type="component" value="Unassembled WGS sequence"/>
</dbReference>
<name>L8GDN5_ACACF</name>
<sequence length="764" mass="86443">MSSTPISVEALTRLLRENVTKRHLVSGLGILASVGAGVYLTRKRVNQMEAEKEHRAQQDALEEATTGVVVKAKPQFNRQQFYKRLGRLLRIVLPSIYSKEAGILGMHTFFLFTRTLLSIYVAYIDGQIVRSIVGRSPFAFMWLLAKWLALSVPAVYTNSMIKYLEDKLAIAFRTRMSDHLYQKYMESETYYRVGNLDSRLTNADQCLTEDVSKFSSHLASLYSQLSKPMFDVLWVLITRQAGFMSGLPPLAGGVMCVWLTSKLLRRMSPPFGALVAKQAALEGQLRFVHSRLITNAEEIAFYRGHKIEHGVIARSYYALVKHMNLIFQQRVFYTMLEGFLMKYVWSAIGMNIIAFPTFLADYKQQKIEKATGTVEGLSSMGDRTQNYIVARKLLLDSADAVERIMLAQKQISELDGYVTRVTDMLDVFEDMHDGKFVKTMINNVDDDDDGAKAKRIKGEPDGEDSDEDDAEEESTTVKEKRIRHHDNGPAEPLDLTKPQGVVQEADYIQFDKVPIVSPNGDVLVESLSFEVTPGRHLLITGPNGCGKSSLFRILGGLWPVYRGSVVKPSISDMFYIPQRPYLAIGSLRDQVIYPHTVQDMHSANITDKDLDDIMEWVNLTKVVVREGGWDAVSDWKDVLSGGEKQRVAMARLFYHRPKYAILDECTSAVSVDVEGKMYAHAQDLGITLLTVTHRPSLWQYHNYLLQFDGEGGWQFLPLNATARMGLKEEKMRLEAQLQGMPTMHKRLRELCNLLGEDSIALQQE</sequence>
<evidence type="ECO:0000256" key="13">
    <source>
        <dbReference type="SAM" id="MobiDB-lite"/>
    </source>
</evidence>
<dbReference type="CDD" id="cd03223">
    <property type="entry name" value="ABCD_peroxisomal_ALDP"/>
    <property type="match status" value="1"/>
</dbReference>
<dbReference type="SMART" id="SM00382">
    <property type="entry name" value="AAA"/>
    <property type="match status" value="1"/>
</dbReference>
<keyword evidence="6" id="KW-0547">Nucleotide-binding</keyword>
<dbReference type="SUPFAM" id="SSF90123">
    <property type="entry name" value="ABC transporter transmembrane region"/>
    <property type="match status" value="1"/>
</dbReference>
<dbReference type="AlphaFoldDB" id="L8GDN5"/>
<dbReference type="GO" id="GO:0005324">
    <property type="term" value="F:long-chain fatty acid transmembrane transporter activity"/>
    <property type="evidence" value="ECO:0007669"/>
    <property type="project" value="TreeGrafter"/>
</dbReference>
<dbReference type="OrthoDB" id="422637at2759"/>
<evidence type="ECO:0000259" key="15">
    <source>
        <dbReference type="PROSITE" id="PS50893"/>
    </source>
</evidence>
<dbReference type="GO" id="GO:0005778">
    <property type="term" value="C:peroxisomal membrane"/>
    <property type="evidence" value="ECO:0007669"/>
    <property type="project" value="TreeGrafter"/>
</dbReference>
<feature type="transmembrane region" description="Helical" evidence="14">
    <location>
        <begin position="339"/>
        <end position="359"/>
    </location>
</feature>
<dbReference type="EMBL" id="KB008156">
    <property type="protein sequence ID" value="ELR11235.1"/>
    <property type="molecule type" value="Genomic_DNA"/>
</dbReference>
<keyword evidence="7" id="KW-0378">Hydrolase</keyword>
<dbReference type="GO" id="GO:0006635">
    <property type="term" value="P:fatty acid beta-oxidation"/>
    <property type="evidence" value="ECO:0007669"/>
    <property type="project" value="TreeGrafter"/>
</dbReference>
<dbReference type="InterPro" id="IPR003593">
    <property type="entry name" value="AAA+_ATPase"/>
</dbReference>
<dbReference type="Pfam" id="PF00005">
    <property type="entry name" value="ABC_tran"/>
    <property type="match status" value="1"/>
</dbReference>
<keyword evidence="9" id="KW-1278">Translocase</keyword>
<evidence type="ECO:0000256" key="10">
    <source>
        <dbReference type="ARBA" id="ARBA00022989"/>
    </source>
</evidence>
<evidence type="ECO:0000256" key="14">
    <source>
        <dbReference type="SAM" id="Phobius"/>
    </source>
</evidence>
<dbReference type="GeneID" id="14911569"/>
<keyword evidence="12" id="KW-0576">Peroxisome</keyword>